<accession>A0ABS5IBY7</accession>
<gene>
    <name evidence="3" type="ORF">KEC16_09445</name>
</gene>
<dbReference type="InterPro" id="IPR006860">
    <property type="entry name" value="FecR"/>
</dbReference>
<dbReference type="PANTHER" id="PTHR38731:SF1">
    <property type="entry name" value="FECR PROTEIN DOMAIN-CONTAINING PROTEIN"/>
    <property type="match status" value="1"/>
</dbReference>
<organism evidence="3 4">
    <name type="scientific">Magnetospirillum sulfuroxidans</name>
    <dbReference type="NCBI Taxonomy" id="611300"/>
    <lineage>
        <taxon>Bacteria</taxon>
        <taxon>Pseudomonadati</taxon>
        <taxon>Pseudomonadota</taxon>
        <taxon>Alphaproteobacteria</taxon>
        <taxon>Rhodospirillales</taxon>
        <taxon>Rhodospirillaceae</taxon>
        <taxon>Magnetospirillum</taxon>
    </lineage>
</organism>
<comment type="caution">
    <text evidence="3">The sequence shown here is derived from an EMBL/GenBank/DDBJ whole genome shotgun (WGS) entry which is preliminary data.</text>
</comment>
<proteinExistence type="predicted"/>
<dbReference type="Pfam" id="PF04773">
    <property type="entry name" value="FecR"/>
    <property type="match status" value="1"/>
</dbReference>
<sequence>MRLAALFTTVLSLLLALPAWARDVAIITRLQGAASAGGAALHQGSQIRSGTQVITGPAARVELRFIDDTQVVIGEMAQFAVASFVYNADNQQGEALFRVDKGAFLVTTGAVGKLPGHPLSVATPVASIGVRGTKFWGGSQDHPLDVLLLEGAVSVTSKAGSVALTQPHDGTDVTTAETMPSPVGQWKQERIDKALTAVAFD</sequence>
<dbReference type="Gene3D" id="2.60.120.1440">
    <property type="match status" value="1"/>
</dbReference>
<dbReference type="RefSeq" id="WP_211548202.1">
    <property type="nucleotide sequence ID" value="NZ_JAGTUF010000007.1"/>
</dbReference>
<name>A0ABS5IBY7_9PROT</name>
<reference evidence="3 4" key="1">
    <citation type="submission" date="2021-04" db="EMBL/GenBank/DDBJ databases">
        <title>Magnetospirillum sulfuroxidans sp. nov., a facultative chemolithoautotrophic sulfur-oxidizing alphaproteobacterium isolated from freshwater sediment and proposals for Paramagetospirillum gen. nov., and Magnetospirillaceae fam. nov.</title>
        <authorList>
            <person name="Koziaeva V."/>
            <person name="Geelhoed J.S."/>
            <person name="Sorokin D.Y."/>
            <person name="Grouzdev D.S."/>
        </authorList>
    </citation>
    <scope>NUCLEOTIDE SEQUENCE [LARGE SCALE GENOMIC DNA]</scope>
    <source>
        <strain evidence="3 4">J10</strain>
    </source>
</reference>
<protein>
    <submittedName>
        <fullName evidence="3">FecR domain-containing protein</fullName>
    </submittedName>
</protein>
<evidence type="ECO:0000313" key="3">
    <source>
        <dbReference type="EMBL" id="MBR9971938.1"/>
    </source>
</evidence>
<dbReference type="PANTHER" id="PTHR38731">
    <property type="entry name" value="LIPL45-RELATED LIPOPROTEIN-RELATED"/>
    <property type="match status" value="1"/>
</dbReference>
<evidence type="ECO:0000313" key="4">
    <source>
        <dbReference type="Proteomes" id="UP000680714"/>
    </source>
</evidence>
<keyword evidence="1" id="KW-0732">Signal</keyword>
<dbReference type="Proteomes" id="UP000680714">
    <property type="component" value="Unassembled WGS sequence"/>
</dbReference>
<evidence type="ECO:0000259" key="2">
    <source>
        <dbReference type="Pfam" id="PF04773"/>
    </source>
</evidence>
<feature type="domain" description="FecR protein" evidence="2">
    <location>
        <begin position="52"/>
        <end position="153"/>
    </location>
</feature>
<keyword evidence="4" id="KW-1185">Reference proteome</keyword>
<dbReference type="EMBL" id="JAGTUF010000007">
    <property type="protein sequence ID" value="MBR9971938.1"/>
    <property type="molecule type" value="Genomic_DNA"/>
</dbReference>
<feature type="signal peptide" evidence="1">
    <location>
        <begin position="1"/>
        <end position="21"/>
    </location>
</feature>
<feature type="chain" id="PRO_5047369102" evidence="1">
    <location>
        <begin position="22"/>
        <end position="201"/>
    </location>
</feature>
<evidence type="ECO:0000256" key="1">
    <source>
        <dbReference type="SAM" id="SignalP"/>
    </source>
</evidence>